<evidence type="ECO:0000313" key="3">
    <source>
        <dbReference type="Proteomes" id="UP000886523"/>
    </source>
</evidence>
<dbReference type="EMBL" id="MU129104">
    <property type="protein sequence ID" value="KAF9506672.1"/>
    <property type="molecule type" value="Genomic_DNA"/>
</dbReference>
<keyword evidence="3" id="KW-1185">Reference proteome</keyword>
<gene>
    <name evidence="2" type="ORF">BS47DRAFT_1352571</name>
    <name evidence="1" type="ORF">BS47DRAFT_1356898</name>
</gene>
<evidence type="ECO:0000313" key="2">
    <source>
        <dbReference type="EMBL" id="KAF9506672.1"/>
    </source>
</evidence>
<proteinExistence type="predicted"/>
<dbReference type="EMBL" id="MU129906">
    <property type="protein sequence ID" value="KAF9502593.1"/>
    <property type="molecule type" value="Genomic_DNA"/>
</dbReference>
<comment type="caution">
    <text evidence="2">The sequence shown here is derived from an EMBL/GenBank/DDBJ whole genome shotgun (WGS) entry which is preliminary data.</text>
</comment>
<reference evidence="2" key="1">
    <citation type="journal article" date="2020" name="Nat. Commun.">
        <title>Large-scale genome sequencing of mycorrhizal fungi provides insights into the early evolution of symbiotic traits.</title>
        <authorList>
            <person name="Miyauchi S."/>
            <person name="Kiss E."/>
            <person name="Kuo A."/>
            <person name="Drula E."/>
            <person name="Kohler A."/>
            <person name="Sanchez-Garcia M."/>
            <person name="Morin E."/>
            <person name="Andreopoulos B."/>
            <person name="Barry K.W."/>
            <person name="Bonito G."/>
            <person name="Buee M."/>
            <person name="Carver A."/>
            <person name="Chen C."/>
            <person name="Cichocki N."/>
            <person name="Clum A."/>
            <person name="Culley D."/>
            <person name="Crous P.W."/>
            <person name="Fauchery L."/>
            <person name="Girlanda M."/>
            <person name="Hayes R.D."/>
            <person name="Keri Z."/>
            <person name="LaButti K."/>
            <person name="Lipzen A."/>
            <person name="Lombard V."/>
            <person name="Magnuson J."/>
            <person name="Maillard F."/>
            <person name="Murat C."/>
            <person name="Nolan M."/>
            <person name="Ohm R.A."/>
            <person name="Pangilinan J."/>
            <person name="Pereira M.F."/>
            <person name="Perotto S."/>
            <person name="Peter M."/>
            <person name="Pfister S."/>
            <person name="Riley R."/>
            <person name="Sitrit Y."/>
            <person name="Stielow J.B."/>
            <person name="Szollosi G."/>
            <person name="Zifcakova L."/>
            <person name="Stursova M."/>
            <person name="Spatafora J.W."/>
            <person name="Tedersoo L."/>
            <person name="Vaario L.M."/>
            <person name="Yamada A."/>
            <person name="Yan M."/>
            <person name="Wang P."/>
            <person name="Xu J."/>
            <person name="Bruns T."/>
            <person name="Baldrian P."/>
            <person name="Vilgalys R."/>
            <person name="Dunand C."/>
            <person name="Henrissat B."/>
            <person name="Grigoriev I.V."/>
            <person name="Hibbett D."/>
            <person name="Nagy L.G."/>
            <person name="Martin F.M."/>
        </authorList>
    </citation>
    <scope>NUCLEOTIDE SEQUENCE</scope>
    <source>
        <strain evidence="2">UP504</strain>
    </source>
</reference>
<organism evidence="2 3">
    <name type="scientific">Hydnum rufescens UP504</name>
    <dbReference type="NCBI Taxonomy" id="1448309"/>
    <lineage>
        <taxon>Eukaryota</taxon>
        <taxon>Fungi</taxon>
        <taxon>Dikarya</taxon>
        <taxon>Basidiomycota</taxon>
        <taxon>Agaricomycotina</taxon>
        <taxon>Agaricomycetes</taxon>
        <taxon>Cantharellales</taxon>
        <taxon>Hydnaceae</taxon>
        <taxon>Hydnum</taxon>
    </lineage>
</organism>
<feature type="non-terminal residue" evidence="2">
    <location>
        <position position="58"/>
    </location>
</feature>
<protein>
    <submittedName>
        <fullName evidence="2">Uncharacterized protein</fullName>
    </submittedName>
</protein>
<name>A0A9P6AJF1_9AGAM</name>
<dbReference type="Proteomes" id="UP000886523">
    <property type="component" value="Unassembled WGS sequence"/>
</dbReference>
<accession>A0A9P6AJF1</accession>
<evidence type="ECO:0000313" key="1">
    <source>
        <dbReference type="EMBL" id="KAF9502593.1"/>
    </source>
</evidence>
<sequence>MKLNGTIDVHTMKFEYQVTTFQSQSQVVHSCVEIGTRGSHSNRIARYPLIRGRLQLSG</sequence>
<dbReference type="AlphaFoldDB" id="A0A9P6AJF1"/>